<keyword evidence="2" id="KW-0812">Transmembrane</keyword>
<gene>
    <name evidence="4" type="ORF">BKG84_06780</name>
</gene>
<feature type="region of interest" description="Disordered" evidence="1">
    <location>
        <begin position="227"/>
        <end position="249"/>
    </location>
</feature>
<reference evidence="4 5" key="1">
    <citation type="submission" date="2016-10" db="EMBL/GenBank/DDBJ databases">
        <title>Evaluation of Human, Veterinary and Environmental Mycobacterium chelonae Isolates by Core Genome Phylogenomic Analysis, Targeted Gene Comparison, and Anti-microbial Susceptibility Patterns: A Tale of Mistaken Identities.</title>
        <authorList>
            <person name="Fogelson S.B."/>
            <person name="Camus A.C."/>
            <person name="Lorenz W."/>
            <person name="Vasireddy R."/>
            <person name="Vasireddy S."/>
            <person name="Smith T."/>
            <person name="Brown-Elliott B.A."/>
            <person name="Wallace R.J.Jr."/>
            <person name="Hasan N.A."/>
            <person name="Reischl U."/>
            <person name="Sanchez S."/>
        </authorList>
    </citation>
    <scope>NUCLEOTIDE SEQUENCE [LARGE SCALE GENOMIC DNA]</scope>
    <source>
        <strain evidence="4 5">15518</strain>
    </source>
</reference>
<dbReference type="PANTHER" id="PTHR42911:SF2">
    <property type="entry name" value="PROHIBITIN FAMILY PROTEIN"/>
    <property type="match status" value="1"/>
</dbReference>
<dbReference type="AlphaFoldDB" id="A0A1S1M407"/>
<dbReference type="EMBL" id="MLIS01000001">
    <property type="protein sequence ID" value="OHU78142.1"/>
    <property type="molecule type" value="Genomic_DNA"/>
</dbReference>
<evidence type="ECO:0000259" key="3">
    <source>
        <dbReference type="Pfam" id="PF01145"/>
    </source>
</evidence>
<keyword evidence="2" id="KW-1133">Transmembrane helix</keyword>
<comment type="caution">
    <text evidence="4">The sequence shown here is derived from an EMBL/GenBank/DDBJ whole genome shotgun (WGS) entry which is preliminary data.</text>
</comment>
<dbReference type="Pfam" id="PF01145">
    <property type="entry name" value="Band_7"/>
    <property type="match status" value="1"/>
</dbReference>
<name>A0A1S1M407_MYCCH</name>
<dbReference type="RefSeq" id="WP_070951465.1">
    <property type="nucleotide sequence ID" value="NZ_CP050145.1"/>
</dbReference>
<feature type="transmembrane region" description="Helical" evidence="2">
    <location>
        <begin position="6"/>
        <end position="22"/>
    </location>
</feature>
<sequence>MTSSFVTVVLVLIGVVLIMLGRRVSARRAVLLGAGVAAVFLAVVVLVSSMVTIVGTRQVGIATAFNRPTGQTFNNGLHFKFPWVQVHEMDGAVQIDTYQAVAGSDRRIPVRLGNNSTALADASIRWQIKPDSADELFVQYKTFDGVRVNLIERNLKVALNEAFAKFDPLDKKNLEESPLPSIAAQALGLLRTKVGKEVEILDVSVPTIDYDDKTEERINQINEERANTTKAGQEVETNKKKREAAEELAKMPPPDLRISIANCLNKMAETGKNLNCFPIGQGVVPTLSIPNPITVPEG</sequence>
<evidence type="ECO:0000256" key="1">
    <source>
        <dbReference type="SAM" id="MobiDB-lite"/>
    </source>
</evidence>
<keyword evidence="5" id="KW-1185">Reference proteome</keyword>
<organism evidence="4 5">
    <name type="scientific">Mycobacteroides chelonae</name>
    <name type="common">Mycobacterium chelonae</name>
    <dbReference type="NCBI Taxonomy" id="1774"/>
    <lineage>
        <taxon>Bacteria</taxon>
        <taxon>Bacillati</taxon>
        <taxon>Actinomycetota</taxon>
        <taxon>Actinomycetes</taxon>
        <taxon>Mycobacteriales</taxon>
        <taxon>Mycobacteriaceae</taxon>
        <taxon>Mycobacteroides</taxon>
    </lineage>
</organism>
<proteinExistence type="predicted"/>
<dbReference type="Proteomes" id="UP000179441">
    <property type="component" value="Unassembled WGS sequence"/>
</dbReference>
<accession>A0A1S1M407</accession>
<evidence type="ECO:0000256" key="2">
    <source>
        <dbReference type="SAM" id="Phobius"/>
    </source>
</evidence>
<evidence type="ECO:0000313" key="4">
    <source>
        <dbReference type="EMBL" id="OHU78142.1"/>
    </source>
</evidence>
<evidence type="ECO:0000313" key="5">
    <source>
        <dbReference type="Proteomes" id="UP000179441"/>
    </source>
</evidence>
<dbReference type="PANTHER" id="PTHR42911">
    <property type="entry name" value="MODULATOR OF FTSH PROTEASE HFLC"/>
    <property type="match status" value="1"/>
</dbReference>
<feature type="domain" description="Band 7" evidence="3">
    <location>
        <begin position="53"/>
        <end position="237"/>
    </location>
</feature>
<feature type="transmembrane region" description="Helical" evidence="2">
    <location>
        <begin position="29"/>
        <end position="51"/>
    </location>
</feature>
<protein>
    <recommendedName>
        <fullName evidence="3">Band 7 domain-containing protein</fullName>
    </recommendedName>
</protein>
<dbReference type="InterPro" id="IPR001107">
    <property type="entry name" value="Band_7"/>
</dbReference>
<keyword evidence="2" id="KW-0472">Membrane</keyword>